<dbReference type="GO" id="GO:0000184">
    <property type="term" value="P:nuclear-transcribed mRNA catabolic process, nonsense-mediated decay"/>
    <property type="evidence" value="ECO:0007669"/>
    <property type="project" value="TreeGrafter"/>
</dbReference>
<dbReference type="GO" id="GO:0042162">
    <property type="term" value="F:telomeric DNA binding"/>
    <property type="evidence" value="ECO:0007669"/>
    <property type="project" value="TreeGrafter"/>
</dbReference>
<accession>A0A428RKL1</accession>
<feature type="region of interest" description="Disordered" evidence="1">
    <location>
        <begin position="181"/>
        <end position="209"/>
    </location>
</feature>
<sequence length="346" mass="38814">MSPATGILYHHLAILARPNALQQLFYYTKSLCGLIPFPGAREGIMTLLGPALSEGPNCLAPIYAEFLRVHGILFSGKSQEKLQEFIDKFIEQLDPYIEHVAEQWLDAGYHIGISLGCCLLGYGAESNVLMRALSQKPEEIDVAAEANPDETFKQALGYRIAASGRWLIWNKETRSFTVPKDYDTAIEDPPEPTRDVSKTTSDSPQSKTLHPGRQYWLKLMCEAQDGPKPNLERKRHSKIHEAIEELSRFWESLDGSGKLDDSGSSCVFGCTYMAMGIQLELKRESDLAASYEAEAKACFEKALRNSSQYAVRLNQKIENPARYWSMSPWQGYACLVASYESRQIAL</sequence>
<dbReference type="GO" id="GO:0005697">
    <property type="term" value="C:telomerase holoenzyme complex"/>
    <property type="evidence" value="ECO:0007669"/>
    <property type="project" value="TreeGrafter"/>
</dbReference>
<dbReference type="PANTHER" id="PTHR15696:SF0">
    <property type="entry name" value="TELOMERASE-BINDING PROTEIN EST1A"/>
    <property type="match status" value="1"/>
</dbReference>
<dbReference type="EMBL" id="NIZV01001039">
    <property type="protein sequence ID" value="RSL78046.1"/>
    <property type="molecule type" value="Genomic_DNA"/>
</dbReference>
<gene>
    <name evidence="2" type="ORF">CDV31_017290</name>
</gene>
<comment type="caution">
    <text evidence="2">The sequence shown here is derived from an EMBL/GenBank/DDBJ whole genome shotgun (WGS) entry which is preliminary data.</text>
</comment>
<proteinExistence type="predicted"/>
<dbReference type="SUPFAM" id="SSF48452">
    <property type="entry name" value="TPR-like"/>
    <property type="match status" value="1"/>
</dbReference>
<protein>
    <submittedName>
        <fullName evidence="2">Uncharacterized protein</fullName>
    </submittedName>
</protein>
<evidence type="ECO:0000313" key="3">
    <source>
        <dbReference type="Proteomes" id="UP000288429"/>
    </source>
</evidence>
<organism evidence="2 3">
    <name type="scientific">Fusarium ambrosium</name>
    <dbReference type="NCBI Taxonomy" id="131363"/>
    <lineage>
        <taxon>Eukaryota</taxon>
        <taxon>Fungi</taxon>
        <taxon>Dikarya</taxon>
        <taxon>Ascomycota</taxon>
        <taxon>Pezizomycotina</taxon>
        <taxon>Sordariomycetes</taxon>
        <taxon>Hypocreomycetidae</taxon>
        <taxon>Hypocreales</taxon>
        <taxon>Nectriaceae</taxon>
        <taxon>Fusarium</taxon>
        <taxon>Fusarium solani species complex</taxon>
    </lineage>
</organism>
<dbReference type="Gene3D" id="1.25.40.10">
    <property type="entry name" value="Tetratricopeptide repeat domain"/>
    <property type="match status" value="1"/>
</dbReference>
<dbReference type="InterPro" id="IPR045153">
    <property type="entry name" value="Est1/Ebs1-like"/>
</dbReference>
<dbReference type="PANTHER" id="PTHR15696">
    <property type="entry name" value="SMG-7 SUPPRESSOR WITH MORPHOLOGICAL EFFECT ON GENITALIA PROTEIN 7"/>
    <property type="match status" value="1"/>
</dbReference>
<keyword evidence="3" id="KW-1185">Reference proteome</keyword>
<dbReference type="AlphaFoldDB" id="A0A428RKL1"/>
<name>A0A428RKL1_9HYPO</name>
<evidence type="ECO:0000256" key="1">
    <source>
        <dbReference type="SAM" id="MobiDB-lite"/>
    </source>
</evidence>
<dbReference type="InterPro" id="IPR011990">
    <property type="entry name" value="TPR-like_helical_dom_sf"/>
</dbReference>
<reference evidence="2 3" key="1">
    <citation type="submission" date="2017-06" db="EMBL/GenBank/DDBJ databases">
        <title>Cmopartive genomic analysis of Ambrosia Fusariam Clade fungi.</title>
        <authorList>
            <person name="Stajich J.E."/>
            <person name="Carrillo J."/>
            <person name="Kijimoto T."/>
            <person name="Eskalen A."/>
            <person name="O'Donnell K."/>
            <person name="Kasson M."/>
        </authorList>
    </citation>
    <scope>NUCLEOTIDE SEQUENCE [LARGE SCALE GENOMIC DNA]</scope>
    <source>
        <strain evidence="2 3">NRRL 20438</strain>
    </source>
</reference>
<dbReference type="GO" id="GO:0070034">
    <property type="term" value="F:telomerase RNA binding"/>
    <property type="evidence" value="ECO:0007669"/>
    <property type="project" value="TreeGrafter"/>
</dbReference>
<feature type="compositionally biased region" description="Polar residues" evidence="1">
    <location>
        <begin position="198"/>
        <end position="208"/>
    </location>
</feature>
<dbReference type="Proteomes" id="UP000288429">
    <property type="component" value="Unassembled WGS sequence"/>
</dbReference>
<evidence type="ECO:0000313" key="2">
    <source>
        <dbReference type="EMBL" id="RSL78046.1"/>
    </source>
</evidence>